<dbReference type="Proteomes" id="UP000028623">
    <property type="component" value="Unassembled WGS sequence"/>
</dbReference>
<reference evidence="1 2" key="1">
    <citation type="submission" date="2014-07" db="EMBL/GenBank/DDBJ databases">
        <title>Epilithonimonas lactis LMG 22401 Genome.</title>
        <authorList>
            <person name="Pipes S.E."/>
            <person name="Stropko S.J."/>
        </authorList>
    </citation>
    <scope>NUCLEOTIDE SEQUENCE [LARGE SCALE GENOMIC DNA]</scope>
    <source>
        <strain evidence="1 2">LMG 24401</strain>
    </source>
</reference>
<comment type="caution">
    <text evidence="1">The sequence shown here is derived from an EMBL/GenBank/DDBJ whole genome shotgun (WGS) entry which is preliminary data.</text>
</comment>
<accession>A0A085BHP5</accession>
<sequence length="156" mass="18755">MENDFLKSFVLKVSREQEQKKETEKRKQYFRELGKKGGLKKKSANHLLRVVSVRFTEKEFKFLEDEANKYSLKISTLLRMVATKEELKAKEFETDKILLEYGNNFIRITNLLRNSEWSAFENKKNILLEIETVLTLIKQYLYQKIHERENLMNEEL</sequence>
<name>A0A085BHP5_9FLAO</name>
<evidence type="ECO:0000313" key="2">
    <source>
        <dbReference type="Proteomes" id="UP000028623"/>
    </source>
</evidence>
<dbReference type="RefSeq" id="WP_028123568.1">
    <property type="nucleotide sequence ID" value="NZ_FOFI01000003.1"/>
</dbReference>
<dbReference type="AlphaFoldDB" id="A0A085BHP5"/>
<organism evidence="1 2">
    <name type="scientific">Epilithonimonas lactis</name>
    <dbReference type="NCBI Taxonomy" id="421072"/>
    <lineage>
        <taxon>Bacteria</taxon>
        <taxon>Pseudomonadati</taxon>
        <taxon>Bacteroidota</taxon>
        <taxon>Flavobacteriia</taxon>
        <taxon>Flavobacteriales</taxon>
        <taxon>Weeksellaceae</taxon>
        <taxon>Chryseobacterium group</taxon>
        <taxon>Epilithonimonas</taxon>
    </lineage>
</organism>
<gene>
    <name evidence="1" type="ORF">IO89_08445</name>
</gene>
<dbReference type="eggNOG" id="ENOG5031KRJ">
    <property type="taxonomic scope" value="Bacteria"/>
</dbReference>
<evidence type="ECO:0000313" key="1">
    <source>
        <dbReference type="EMBL" id="KFC21990.1"/>
    </source>
</evidence>
<proteinExistence type="predicted"/>
<dbReference type="EMBL" id="JPLY01000003">
    <property type="protein sequence ID" value="KFC21990.1"/>
    <property type="molecule type" value="Genomic_DNA"/>
</dbReference>
<protein>
    <submittedName>
        <fullName evidence="1">Special sigma factor</fullName>
    </submittedName>
</protein>
<dbReference type="OrthoDB" id="1261460at2"/>
<keyword evidence="2" id="KW-1185">Reference proteome</keyword>
<dbReference type="STRING" id="421072.SAMN04488097_2303"/>